<evidence type="ECO:0000313" key="4">
    <source>
        <dbReference type="EMBL" id="SPJ78584.1"/>
    </source>
</evidence>
<dbReference type="InterPro" id="IPR029498">
    <property type="entry name" value="HeLo_dom"/>
</dbReference>
<name>A0AAE8MA20_9HYPO</name>
<keyword evidence="1" id="KW-0677">Repeat</keyword>
<sequence>MELAGLAISVIGIAGLFNTCLDSLARFQSYRSSNVESHVLGTRFRAARARFEQWGVGVGISHGKLLPDHHPGLDNKGTASVIEDILHIVTKAICDDANAHYRLYDGSYTGHTQLRRKRLKWALGGKGDRVEQVDVFEKLVQQLYNLVRPKGKEYGCEDGLLSHTWATDIRQMLTKLEEGMKAVTRREVYSWLGKSPPNDKYEDSVEKRVENTCDWILDQPFFTSWMEPEDSSRLNLLWIHAPAGFGKTILCARMIQHLSSALATPVAHFFFTSDNESRENPYVALRSLISQIAAQNNDAFQCVHEA</sequence>
<dbReference type="Gene3D" id="1.20.120.1020">
    <property type="entry name" value="Prion-inhibition and propagation, HeLo domain"/>
    <property type="match status" value="1"/>
</dbReference>
<dbReference type="InterPro" id="IPR027417">
    <property type="entry name" value="P-loop_NTPase"/>
</dbReference>
<reference evidence="4" key="1">
    <citation type="submission" date="2018-03" db="EMBL/GenBank/DDBJ databases">
        <authorList>
            <person name="Guldener U."/>
        </authorList>
    </citation>
    <scope>NUCLEOTIDE SEQUENCE</scope>
</reference>
<dbReference type="InterPro" id="IPR056884">
    <property type="entry name" value="NPHP3-like_N"/>
</dbReference>
<dbReference type="InterPro" id="IPR038305">
    <property type="entry name" value="HeLo_sf"/>
</dbReference>
<evidence type="ECO:0000259" key="2">
    <source>
        <dbReference type="Pfam" id="PF14479"/>
    </source>
</evidence>
<evidence type="ECO:0008006" key="6">
    <source>
        <dbReference type="Google" id="ProtNLM"/>
    </source>
</evidence>
<organism evidence="4 5">
    <name type="scientific">Fusarium torulosum</name>
    <dbReference type="NCBI Taxonomy" id="33205"/>
    <lineage>
        <taxon>Eukaryota</taxon>
        <taxon>Fungi</taxon>
        <taxon>Dikarya</taxon>
        <taxon>Ascomycota</taxon>
        <taxon>Pezizomycotina</taxon>
        <taxon>Sordariomycetes</taxon>
        <taxon>Hypocreomycetidae</taxon>
        <taxon>Hypocreales</taxon>
        <taxon>Nectriaceae</taxon>
        <taxon>Fusarium</taxon>
    </lineage>
</organism>
<gene>
    <name evidence="4" type="ORF">FTOL_06973</name>
</gene>
<evidence type="ECO:0000259" key="3">
    <source>
        <dbReference type="Pfam" id="PF24883"/>
    </source>
</evidence>
<feature type="domain" description="Prion-inhibition and propagation HeLo" evidence="2">
    <location>
        <begin position="5"/>
        <end position="93"/>
    </location>
</feature>
<dbReference type="Proteomes" id="UP001187734">
    <property type="component" value="Unassembled WGS sequence"/>
</dbReference>
<keyword evidence="5" id="KW-1185">Reference proteome</keyword>
<evidence type="ECO:0000313" key="5">
    <source>
        <dbReference type="Proteomes" id="UP001187734"/>
    </source>
</evidence>
<protein>
    <recommendedName>
        <fullName evidence="6">Prion-inhibition and propagation HeLo domain-containing protein</fullName>
    </recommendedName>
</protein>
<dbReference type="Pfam" id="PF24883">
    <property type="entry name" value="NPHP3_N"/>
    <property type="match status" value="1"/>
</dbReference>
<accession>A0AAE8MA20</accession>
<dbReference type="Gene3D" id="3.40.50.300">
    <property type="entry name" value="P-loop containing nucleotide triphosphate hydrolases"/>
    <property type="match status" value="1"/>
</dbReference>
<dbReference type="EMBL" id="ONZP01000234">
    <property type="protein sequence ID" value="SPJ78584.1"/>
    <property type="molecule type" value="Genomic_DNA"/>
</dbReference>
<dbReference type="AlphaFoldDB" id="A0AAE8MA20"/>
<proteinExistence type="predicted"/>
<comment type="caution">
    <text evidence="4">The sequence shown here is derived from an EMBL/GenBank/DDBJ whole genome shotgun (WGS) entry which is preliminary data.</text>
</comment>
<feature type="domain" description="Nephrocystin 3-like N-terminal" evidence="3">
    <location>
        <begin position="211"/>
        <end position="302"/>
    </location>
</feature>
<dbReference type="PANTHER" id="PTHR10039">
    <property type="entry name" value="AMELOGENIN"/>
    <property type="match status" value="1"/>
</dbReference>
<evidence type="ECO:0000256" key="1">
    <source>
        <dbReference type="ARBA" id="ARBA00022737"/>
    </source>
</evidence>
<dbReference type="Pfam" id="PF14479">
    <property type="entry name" value="HeLo"/>
    <property type="match status" value="1"/>
</dbReference>